<dbReference type="PANTHER" id="PTHR11161:SF0">
    <property type="entry name" value="O-ACYLTRANSFERASE LIKE PROTEIN"/>
    <property type="match status" value="1"/>
</dbReference>
<dbReference type="EMBL" id="CAJPIZ010018744">
    <property type="protein sequence ID" value="CAG2116670.1"/>
    <property type="molecule type" value="Genomic_DNA"/>
</dbReference>
<dbReference type="Pfam" id="PF20146">
    <property type="entry name" value="NRF"/>
    <property type="match status" value="1"/>
</dbReference>
<keyword evidence="1" id="KW-1133">Transmembrane helix</keyword>
<evidence type="ECO:0000313" key="3">
    <source>
        <dbReference type="EMBL" id="CAD7636409.1"/>
    </source>
</evidence>
<feature type="transmembrane region" description="Helical" evidence="1">
    <location>
        <begin position="217"/>
        <end position="236"/>
    </location>
</feature>
<sequence>MEGNVLYNWHKMTTDLTDKLWDKALPFVAKSQHRLENISHECAGSLFKIMMGLRKQETWAVIDDIVDSMGSIIPSGFLEGTVTSFGNVDECTVISVPDDGYDEPFHGKYCLLYLRPELPPKSGLVKHSDHLFNLSGTTAEGTVFEHLSERFSGIYSVGAIRVGVCVPSNCQKDEIKPLLSQTYQMDADLSEKCLSNHDSNGLSIHQKIIFHFRRHEILLSLMTLLVVMSSVSHYLLNGSVSGKCLKSLHCWSLFRNYDQLMATSAKENRRMAAVHGIRVLTIIWTTINHTYTFGENLSQVRKVPESFMFQLVFNAWALVETFFFLSGLLVVYITLPMLHKTKGNLNVVLFIFHRLIRIIPSVCGIIAVNFLWPLFSTDL</sequence>
<dbReference type="InterPro" id="IPR052728">
    <property type="entry name" value="O2_lipid_transport_reg"/>
</dbReference>
<feature type="domain" description="Nose resistant-to-fluoxetine protein N-terminal" evidence="2">
    <location>
        <begin position="39"/>
        <end position="195"/>
    </location>
</feature>
<keyword evidence="1" id="KW-0472">Membrane</keyword>
<dbReference type="Proteomes" id="UP000759131">
    <property type="component" value="Unassembled WGS sequence"/>
</dbReference>
<keyword evidence="4" id="KW-1185">Reference proteome</keyword>
<evidence type="ECO:0000259" key="2">
    <source>
        <dbReference type="SMART" id="SM00703"/>
    </source>
</evidence>
<dbReference type="AlphaFoldDB" id="A0A7R9L7L8"/>
<protein>
    <recommendedName>
        <fullName evidence="2">Nose resistant-to-fluoxetine protein N-terminal domain-containing protein</fullName>
    </recommendedName>
</protein>
<dbReference type="EMBL" id="OC873319">
    <property type="protein sequence ID" value="CAD7636409.1"/>
    <property type="molecule type" value="Genomic_DNA"/>
</dbReference>
<proteinExistence type="predicted"/>
<evidence type="ECO:0000256" key="1">
    <source>
        <dbReference type="SAM" id="Phobius"/>
    </source>
</evidence>
<dbReference type="SMART" id="SM00703">
    <property type="entry name" value="NRF"/>
    <property type="match status" value="1"/>
</dbReference>
<gene>
    <name evidence="3" type="ORF">OSB1V03_LOCUS16629</name>
</gene>
<name>A0A7R9L7L8_9ACAR</name>
<feature type="transmembrane region" description="Helical" evidence="1">
    <location>
        <begin position="355"/>
        <end position="375"/>
    </location>
</feature>
<dbReference type="PANTHER" id="PTHR11161">
    <property type="entry name" value="O-ACYLTRANSFERASE"/>
    <property type="match status" value="1"/>
</dbReference>
<dbReference type="OrthoDB" id="6503298at2759"/>
<accession>A0A7R9L7L8</accession>
<keyword evidence="1" id="KW-0812">Transmembrane</keyword>
<organism evidence="3">
    <name type="scientific">Medioppia subpectinata</name>
    <dbReference type="NCBI Taxonomy" id="1979941"/>
    <lineage>
        <taxon>Eukaryota</taxon>
        <taxon>Metazoa</taxon>
        <taxon>Ecdysozoa</taxon>
        <taxon>Arthropoda</taxon>
        <taxon>Chelicerata</taxon>
        <taxon>Arachnida</taxon>
        <taxon>Acari</taxon>
        <taxon>Acariformes</taxon>
        <taxon>Sarcoptiformes</taxon>
        <taxon>Oribatida</taxon>
        <taxon>Brachypylina</taxon>
        <taxon>Oppioidea</taxon>
        <taxon>Oppiidae</taxon>
        <taxon>Medioppia</taxon>
    </lineage>
</organism>
<evidence type="ECO:0000313" key="4">
    <source>
        <dbReference type="Proteomes" id="UP000759131"/>
    </source>
</evidence>
<dbReference type="InterPro" id="IPR006621">
    <property type="entry name" value="Nose-resist-to-fluoxetine_N"/>
</dbReference>
<feature type="transmembrane region" description="Helical" evidence="1">
    <location>
        <begin position="313"/>
        <end position="335"/>
    </location>
</feature>
<reference evidence="3" key="1">
    <citation type="submission" date="2020-11" db="EMBL/GenBank/DDBJ databases">
        <authorList>
            <person name="Tran Van P."/>
        </authorList>
    </citation>
    <scope>NUCLEOTIDE SEQUENCE</scope>
</reference>